<evidence type="ECO:0000256" key="2">
    <source>
        <dbReference type="SAM" id="MobiDB-lite"/>
    </source>
</evidence>
<keyword evidence="5" id="KW-1185">Reference proteome</keyword>
<feature type="compositionally biased region" description="Low complexity" evidence="2">
    <location>
        <begin position="437"/>
        <end position="453"/>
    </location>
</feature>
<accession>A0ABP0B7L0</accession>
<dbReference type="SUPFAM" id="SSF57701">
    <property type="entry name" value="Zn2/Cys6 DNA-binding domain"/>
    <property type="match status" value="1"/>
</dbReference>
<feature type="compositionally biased region" description="Low complexity" evidence="2">
    <location>
        <begin position="402"/>
        <end position="414"/>
    </location>
</feature>
<comment type="caution">
    <text evidence="4">The sequence shown here is derived from an EMBL/GenBank/DDBJ whole genome shotgun (WGS) entry which is preliminary data.</text>
</comment>
<feature type="domain" description="Zn(2)-C6 fungal-type" evidence="3">
    <location>
        <begin position="513"/>
        <end position="545"/>
    </location>
</feature>
<evidence type="ECO:0000313" key="5">
    <source>
        <dbReference type="Proteomes" id="UP001642405"/>
    </source>
</evidence>
<dbReference type="PROSITE" id="PS50048">
    <property type="entry name" value="ZN2_CY6_FUNGAL_2"/>
    <property type="match status" value="1"/>
</dbReference>
<dbReference type="CDD" id="cd00067">
    <property type="entry name" value="GAL4"/>
    <property type="match status" value="1"/>
</dbReference>
<feature type="region of interest" description="Disordered" evidence="2">
    <location>
        <begin position="65"/>
        <end position="128"/>
    </location>
</feature>
<dbReference type="Proteomes" id="UP001642405">
    <property type="component" value="Unassembled WGS sequence"/>
</dbReference>
<evidence type="ECO:0000313" key="4">
    <source>
        <dbReference type="EMBL" id="CAK7215592.1"/>
    </source>
</evidence>
<sequence length="992" mass="108762">MSIHDSPGSMMGHEALPSDDGSWNFMDVPTANSESASPSVAFLPSPASRSLASYGVVAHIGQGVRGLSSSPGSGSGRQHFHLHGHNHSPEPLAMQLPPTSSPSQQAALSGQQQQQQQQQQPRTSFSGATQQLASAFSLQFPDQVNIPLDMTTNSLDASSFVADSQFSLTNPDAAELLQFQNTMLFDQQIRELTGYYSTNLSPTTPALQSGFVPALQQQLQQQQSQQQQRQQQQTLFRIPSHLQSGANVPPWNHTSVPEAQEPNIFVMDGPGLGSLSPESISASVSGNASISQSASPRSLANNQIEAEQPSQQQPLPWSSLEQFGLQDLQHILQLQQAHQQAQQQGQQMQQLQQGMHQGQQLQQPQQLQSSQFTLLLPPGHMATDPMPMALASTPAAPETKFSPPHSSSRPIPSRLAHSSSINKVRGSGTRVTKKKASAALSDKLQLSGSADSSSSDDRFVIFTPKTISTHAGTGSRFNPFECFEAMSATQKGRKGPLAEEVKESALQVRRAGACFCCHSRKVKCDAQLPCKNCIKLATHLPQAMCWRFDDFLGPLFPTLIRSHFRKDVMATFISDNIGAFSSDTPHTIHLSSGMVFKSTLEIRNVRTFQPPPTSIALTHAHLKTANDQIQLSIQNSLPVALDLTNSSAVGASLQQEKIKKTLRTYVDAIIKEDAYIDTVTARLQGSELPKTILTITRDFYLKTSSPIVKQALYIYTMQYMMMHHLVFTEQSLKDLPLAGHVFSSSAFQTSRLLNRQIKAILDELMQEEVDKLFRMFTRELKPKARMAWATCLAAFLVFCLFMESTGLSVDYYVITENQISLDNCRKMNPAVSRKEAVRLSRELENLPFRQFAFQFHNIYQTHQQAAANNSHSPPSSSSSSTSSPAASGSSGAAPTPSGGSTSSIKASFNPLVDDAPLLSGDLDKHAQELVTQLRTLLSGESWSELDFLAFDLLLDTVETHPYPRDVSLNYTGRLCSKFLLSFQNQDYIFTPA</sequence>
<reference evidence="4 5" key="1">
    <citation type="submission" date="2024-01" db="EMBL/GenBank/DDBJ databases">
        <authorList>
            <person name="Allen C."/>
            <person name="Tagirdzhanova G."/>
        </authorList>
    </citation>
    <scope>NUCLEOTIDE SEQUENCE [LARGE SCALE GENOMIC DNA]</scope>
</reference>
<feature type="region of interest" description="Disordered" evidence="2">
    <location>
        <begin position="277"/>
        <end position="314"/>
    </location>
</feature>
<gene>
    <name evidence="4" type="ORF">SCUCBS95973_002527</name>
</gene>
<name>A0ABP0B7L0_9PEZI</name>
<dbReference type="PANTHER" id="PTHR35392:SF5">
    <property type="entry name" value="ZN(2)-C6 FUNGAL-TYPE DOMAIN-CONTAINING PROTEIN"/>
    <property type="match status" value="1"/>
</dbReference>
<dbReference type="InterPro" id="IPR052973">
    <property type="entry name" value="Fungal_sec-metab_reg_TF"/>
</dbReference>
<dbReference type="Pfam" id="PF00172">
    <property type="entry name" value="Zn_clus"/>
    <property type="match status" value="1"/>
</dbReference>
<proteinExistence type="predicted"/>
<protein>
    <recommendedName>
        <fullName evidence="3">Zn(2)-C6 fungal-type domain-containing protein</fullName>
    </recommendedName>
</protein>
<feature type="compositionally biased region" description="Low complexity" evidence="2">
    <location>
        <begin position="872"/>
        <end position="903"/>
    </location>
</feature>
<organism evidence="4 5">
    <name type="scientific">Sporothrix curviconia</name>
    <dbReference type="NCBI Taxonomy" id="1260050"/>
    <lineage>
        <taxon>Eukaryota</taxon>
        <taxon>Fungi</taxon>
        <taxon>Dikarya</taxon>
        <taxon>Ascomycota</taxon>
        <taxon>Pezizomycotina</taxon>
        <taxon>Sordariomycetes</taxon>
        <taxon>Sordariomycetidae</taxon>
        <taxon>Ophiostomatales</taxon>
        <taxon>Ophiostomataceae</taxon>
        <taxon>Sporothrix</taxon>
    </lineage>
</organism>
<keyword evidence="1" id="KW-0539">Nucleus</keyword>
<evidence type="ECO:0000259" key="3">
    <source>
        <dbReference type="PROSITE" id="PS50048"/>
    </source>
</evidence>
<feature type="region of interest" description="Disordered" evidence="2">
    <location>
        <begin position="347"/>
        <end position="455"/>
    </location>
</feature>
<feature type="compositionally biased region" description="Polar residues" evidence="2">
    <location>
        <begin position="277"/>
        <end position="305"/>
    </location>
</feature>
<feature type="compositionally biased region" description="Low complexity" evidence="2">
    <location>
        <begin position="347"/>
        <end position="376"/>
    </location>
</feature>
<feature type="compositionally biased region" description="Low complexity" evidence="2">
    <location>
        <begin position="111"/>
        <end position="120"/>
    </location>
</feature>
<feature type="region of interest" description="Disordered" evidence="2">
    <location>
        <begin position="864"/>
        <end position="905"/>
    </location>
</feature>
<dbReference type="InterPro" id="IPR036864">
    <property type="entry name" value="Zn2-C6_fun-type_DNA-bd_sf"/>
</dbReference>
<feature type="region of interest" description="Disordered" evidence="2">
    <location>
        <begin position="21"/>
        <end position="41"/>
    </location>
</feature>
<evidence type="ECO:0000256" key="1">
    <source>
        <dbReference type="ARBA" id="ARBA00023242"/>
    </source>
</evidence>
<dbReference type="PANTHER" id="PTHR35392">
    <property type="entry name" value="ZN(II)2CYS6 TRANSCRIPTION FACTOR (EUROFUNG)-RELATED-RELATED"/>
    <property type="match status" value="1"/>
</dbReference>
<feature type="compositionally biased region" description="Polar residues" evidence="2">
    <location>
        <begin position="97"/>
        <end position="110"/>
    </location>
</feature>
<dbReference type="EMBL" id="CAWUHB010000010">
    <property type="protein sequence ID" value="CAK7215592.1"/>
    <property type="molecule type" value="Genomic_DNA"/>
</dbReference>
<dbReference type="InterPro" id="IPR001138">
    <property type="entry name" value="Zn2Cys6_DnaBD"/>
</dbReference>